<dbReference type="FunFam" id="3.40.50.2000:FF:000103">
    <property type="entry name" value="Glycosyltransferase"/>
    <property type="match status" value="1"/>
</dbReference>
<reference evidence="6" key="1">
    <citation type="journal article" date="2019" name="Nat. Commun.">
        <title>Genome-wide association mapping of date palm fruit traits.</title>
        <authorList>
            <person name="Hazzouri K.M."/>
            <person name="Gros-Balthazard M."/>
            <person name="Flowers J.M."/>
            <person name="Copetti D."/>
            <person name="Lemansour A."/>
            <person name="Lebrun M."/>
            <person name="Masmoudi K."/>
            <person name="Ferrand S."/>
            <person name="Dhar M.I."/>
            <person name="Fresquez Z.A."/>
            <person name="Rosas U."/>
            <person name="Zhang J."/>
            <person name="Talag J."/>
            <person name="Lee S."/>
            <person name="Kudrna D."/>
            <person name="Powell R.F."/>
            <person name="Leitch I.J."/>
            <person name="Krueger R.R."/>
            <person name="Wing R.A."/>
            <person name="Amiri K.M.A."/>
            <person name="Purugganan M.D."/>
        </authorList>
    </citation>
    <scope>NUCLEOTIDE SEQUENCE [LARGE SCALE GENOMIC DNA]</scope>
    <source>
        <strain evidence="6">cv. Khalas</strain>
    </source>
</reference>
<comment type="similarity">
    <text evidence="1 4">Belongs to the UDP-glycosyltransferase family.</text>
</comment>
<dbReference type="PROSITE" id="PS00375">
    <property type="entry name" value="UDPGT"/>
    <property type="match status" value="1"/>
</dbReference>
<evidence type="ECO:0000256" key="4">
    <source>
        <dbReference type="RuleBase" id="RU003718"/>
    </source>
</evidence>
<sequence>MASKHIVMFPLMAQGHIIPFLALAKLIEQRNPGYTITIVNTPLNIQNIRTSLPPNSNILLKELPFRSSDHGLPPNTENADSLPPREISKLVRASETLQPHFEHFISDIIQKDGHPPLCIIADVFVAWTVGIAKKLGIFHVTFTTCGACGTAAYMSLYLHLPHRHTDSSEIRLPGFPEAFRLHRSQMPEYLRGADGTEPWATFVRKSTLLSLQSSAMMCNPVEDVELLGLQALRNITGLHVLAIGPLFPLEARTPYQRNGKKPGIQLEACLEWLDSHLPRSVVYISFGSQNTISASQMMELARGLEESSKPFLWLIRPPAGFDLNEDFRDEWLPEGFEARMRKNREGLLVRKWAPQLEILSHESTGAFLSHCGWNSSLESLSRGVPMIGWPLAADQFYNSKMLDEELGVCVELARGSEDNIEHTHVERLVRLVLDEEKGKEMKEKAIKLAEMIRAAVKEEGDEKGSSLRVLDDFIRGMAEASLDSRD</sequence>
<dbReference type="KEGG" id="pda:103720512"/>
<dbReference type="Proteomes" id="UP000228380">
    <property type="component" value="Chromosome 2"/>
</dbReference>
<dbReference type="EC" id="2.4.1.-" evidence="5"/>
<dbReference type="PANTHER" id="PTHR48047">
    <property type="entry name" value="GLYCOSYLTRANSFERASE"/>
    <property type="match status" value="1"/>
</dbReference>
<dbReference type="InterPro" id="IPR002213">
    <property type="entry name" value="UDP_glucos_trans"/>
</dbReference>
<reference evidence="7" key="2">
    <citation type="submission" date="2025-08" db="UniProtKB">
        <authorList>
            <consortium name="RefSeq"/>
        </authorList>
    </citation>
    <scope>IDENTIFICATION</scope>
    <source>
        <tissue evidence="7">Young leaves</tissue>
    </source>
</reference>
<evidence type="ECO:0000256" key="1">
    <source>
        <dbReference type="ARBA" id="ARBA00009995"/>
    </source>
</evidence>
<dbReference type="InterPro" id="IPR035595">
    <property type="entry name" value="UDP_glycos_trans_CS"/>
</dbReference>
<dbReference type="GeneID" id="103720512"/>
<gene>
    <name evidence="7" type="primary">LOC103720512</name>
</gene>
<evidence type="ECO:0000313" key="7">
    <source>
        <dbReference type="RefSeq" id="XP_008808465.2"/>
    </source>
</evidence>
<dbReference type="Gene3D" id="3.40.50.2000">
    <property type="entry name" value="Glycogen Phosphorylase B"/>
    <property type="match status" value="2"/>
</dbReference>
<keyword evidence="6" id="KW-1185">Reference proteome</keyword>
<keyword evidence="2 4" id="KW-0328">Glycosyltransferase</keyword>
<keyword evidence="3 4" id="KW-0808">Transferase</keyword>
<evidence type="ECO:0000256" key="3">
    <source>
        <dbReference type="ARBA" id="ARBA00022679"/>
    </source>
</evidence>
<dbReference type="CDD" id="cd03784">
    <property type="entry name" value="GT1_Gtf-like"/>
    <property type="match status" value="1"/>
</dbReference>
<dbReference type="GO" id="GO:0035251">
    <property type="term" value="F:UDP-glucosyltransferase activity"/>
    <property type="evidence" value="ECO:0007669"/>
    <property type="project" value="TreeGrafter"/>
</dbReference>
<dbReference type="AlphaFoldDB" id="A0A8B7CX48"/>
<dbReference type="SUPFAM" id="SSF53756">
    <property type="entry name" value="UDP-Glycosyltransferase/glycogen phosphorylase"/>
    <property type="match status" value="1"/>
</dbReference>
<evidence type="ECO:0000313" key="6">
    <source>
        <dbReference type="Proteomes" id="UP000228380"/>
    </source>
</evidence>
<dbReference type="Pfam" id="PF00201">
    <property type="entry name" value="UDPGT"/>
    <property type="match status" value="1"/>
</dbReference>
<dbReference type="RefSeq" id="XP_008808465.2">
    <property type="nucleotide sequence ID" value="XM_008810243.3"/>
</dbReference>
<protein>
    <recommendedName>
        <fullName evidence="5">Glycosyltransferase</fullName>
        <ecNumber evidence="5">2.4.1.-</ecNumber>
    </recommendedName>
</protein>
<organism evidence="6 7">
    <name type="scientific">Phoenix dactylifera</name>
    <name type="common">Date palm</name>
    <dbReference type="NCBI Taxonomy" id="42345"/>
    <lineage>
        <taxon>Eukaryota</taxon>
        <taxon>Viridiplantae</taxon>
        <taxon>Streptophyta</taxon>
        <taxon>Embryophyta</taxon>
        <taxon>Tracheophyta</taxon>
        <taxon>Spermatophyta</taxon>
        <taxon>Magnoliopsida</taxon>
        <taxon>Liliopsida</taxon>
        <taxon>Arecaceae</taxon>
        <taxon>Coryphoideae</taxon>
        <taxon>Phoeniceae</taxon>
        <taxon>Phoenix</taxon>
    </lineage>
</organism>
<accession>A0A8B7CX48</accession>
<dbReference type="PANTHER" id="PTHR48047:SF107">
    <property type="entry name" value="UDP-GLYCOSYLTRANSFERASE 92A1-LIKE"/>
    <property type="match status" value="1"/>
</dbReference>
<evidence type="ECO:0000256" key="5">
    <source>
        <dbReference type="RuleBase" id="RU362057"/>
    </source>
</evidence>
<proteinExistence type="inferred from homology"/>
<dbReference type="FunFam" id="3.40.50.2000:FF:000064">
    <property type="entry name" value="Glycosyltransferase"/>
    <property type="match status" value="1"/>
</dbReference>
<name>A0A8B7CX48_PHODC</name>
<evidence type="ECO:0000256" key="2">
    <source>
        <dbReference type="ARBA" id="ARBA00022676"/>
    </source>
</evidence>
<dbReference type="OrthoDB" id="5835829at2759"/>